<accession>A0A0B1ST58</accession>
<protein>
    <submittedName>
        <fullName evidence="1">Uncharacterized protein</fullName>
    </submittedName>
</protein>
<proteinExistence type="predicted"/>
<sequence length="84" mass="9205">MRNTKSVEQHVNLLAKILTLKSALCNALLDASAKKDFSAMTRESVLLNAVEKENVERMKSVRSAELRASVHALILVLCAPNNVS</sequence>
<name>A0A0B1ST58_OESDE</name>
<organism evidence="1 2">
    <name type="scientific">Oesophagostomum dentatum</name>
    <name type="common">Nodular worm</name>
    <dbReference type="NCBI Taxonomy" id="61180"/>
    <lineage>
        <taxon>Eukaryota</taxon>
        <taxon>Metazoa</taxon>
        <taxon>Ecdysozoa</taxon>
        <taxon>Nematoda</taxon>
        <taxon>Chromadorea</taxon>
        <taxon>Rhabditida</taxon>
        <taxon>Rhabditina</taxon>
        <taxon>Rhabditomorpha</taxon>
        <taxon>Strongyloidea</taxon>
        <taxon>Strongylidae</taxon>
        <taxon>Oesophagostomum</taxon>
    </lineage>
</organism>
<evidence type="ECO:0000313" key="1">
    <source>
        <dbReference type="EMBL" id="KHJ87071.1"/>
    </source>
</evidence>
<dbReference type="EMBL" id="KN558635">
    <property type="protein sequence ID" value="KHJ87071.1"/>
    <property type="molecule type" value="Genomic_DNA"/>
</dbReference>
<dbReference type="Proteomes" id="UP000053660">
    <property type="component" value="Unassembled WGS sequence"/>
</dbReference>
<dbReference type="AlphaFoldDB" id="A0A0B1ST58"/>
<gene>
    <name evidence="1" type="ORF">OESDEN_13163</name>
</gene>
<keyword evidence="2" id="KW-1185">Reference proteome</keyword>
<reference evidence="1 2" key="1">
    <citation type="submission" date="2014-03" db="EMBL/GenBank/DDBJ databases">
        <title>Draft genome of the hookworm Oesophagostomum dentatum.</title>
        <authorList>
            <person name="Mitreva M."/>
        </authorList>
    </citation>
    <scope>NUCLEOTIDE SEQUENCE [LARGE SCALE GENOMIC DNA]</scope>
    <source>
        <strain evidence="1 2">OD-Hann</strain>
    </source>
</reference>
<evidence type="ECO:0000313" key="2">
    <source>
        <dbReference type="Proteomes" id="UP000053660"/>
    </source>
</evidence>